<protein>
    <submittedName>
        <fullName evidence="2">Uncharacterized protein LOC111593055</fullName>
    </submittedName>
</protein>
<dbReference type="RefSeq" id="XP_023161397.2">
    <property type="nucleotide sequence ID" value="XM_023305629.2"/>
</dbReference>
<sequence>MNTANFSSSTLRHALNVVIGTRQSTIELMTSCFKGTEEELAQRYRLHHLNLDYPLKAAVNNSEYDGQGTDSLESDLLNIYHSLVRVGKVLAIVNETVYEQTTRNYFQFFVEKVEHNIFNAANFLSCVSEGDDHIPDPFNRHPCPEYVIVNEFVQLLNVIEKKYGVMLRQQEAVEAAAAAQAED</sequence>
<proteinExistence type="predicted"/>
<organism evidence="1 2">
    <name type="scientific">Drosophila hydei</name>
    <name type="common">Fruit fly</name>
    <dbReference type="NCBI Taxonomy" id="7224"/>
    <lineage>
        <taxon>Eukaryota</taxon>
        <taxon>Metazoa</taxon>
        <taxon>Ecdysozoa</taxon>
        <taxon>Arthropoda</taxon>
        <taxon>Hexapoda</taxon>
        <taxon>Insecta</taxon>
        <taxon>Pterygota</taxon>
        <taxon>Neoptera</taxon>
        <taxon>Endopterygota</taxon>
        <taxon>Diptera</taxon>
        <taxon>Brachycera</taxon>
        <taxon>Muscomorpha</taxon>
        <taxon>Ephydroidea</taxon>
        <taxon>Drosophilidae</taxon>
        <taxon>Drosophila</taxon>
    </lineage>
</organism>
<evidence type="ECO:0000313" key="2">
    <source>
        <dbReference type="RefSeq" id="XP_023161397.2"/>
    </source>
</evidence>
<gene>
    <name evidence="2" type="primary">LOC111593055</name>
</gene>
<name>A0A6J1L6G6_DROHY</name>
<dbReference type="AlphaFoldDB" id="A0A6J1L6G6"/>
<dbReference type="GeneID" id="111593055"/>
<evidence type="ECO:0000313" key="1">
    <source>
        <dbReference type="Proteomes" id="UP000504633"/>
    </source>
</evidence>
<dbReference type="KEGG" id="dhe:111593055"/>
<dbReference type="Proteomes" id="UP000504633">
    <property type="component" value="Unplaced"/>
</dbReference>
<keyword evidence="1" id="KW-1185">Reference proteome</keyword>
<reference evidence="2" key="1">
    <citation type="submission" date="2025-08" db="UniProtKB">
        <authorList>
            <consortium name="RefSeq"/>
        </authorList>
    </citation>
    <scope>IDENTIFICATION</scope>
    <source>
        <strain evidence="2">15085-1641.00</strain>
        <tissue evidence="2">Whole body</tissue>
    </source>
</reference>
<dbReference type="OrthoDB" id="7870370at2759"/>
<dbReference type="OMA" id="PLMEQAN"/>
<accession>A0A6J1L6G6</accession>